<dbReference type="PANTHER" id="PTHR30405">
    <property type="entry name" value="TRANSPOSASE"/>
    <property type="match status" value="1"/>
</dbReference>
<comment type="similarity">
    <text evidence="1">In the C-terminal section; belongs to the transposase 35 family.</text>
</comment>
<evidence type="ECO:0000259" key="11">
    <source>
        <dbReference type="Pfam" id="PF12323"/>
    </source>
</evidence>
<dbReference type="AlphaFoldDB" id="A0A934QGS4"/>
<keyword evidence="6" id="KW-0238">DNA-binding</keyword>
<keyword evidence="4" id="KW-0479">Metal-binding</keyword>
<sequence>MPTFQLTHKIALDPTNKQHTLLARSAGTARFAYNWVLDEWKRQYRNGEKPTEAALRRQLNAVKGTDYPWMFEVSKSVPQQAVKDLGEAFKRFFQGKNAYPRFKKKFVDDSFRADNGPGTFDVQGKRIRLPRIGWIKTREPLRFSGRLKRVVVSRTADRWYASVLVEMDTETPDRENQAIGGVDLGVKALATLPDGTTFESPKALERNLKKLRRLSKAHSRKKNGSKNKRKSAAKLARLHRRIANIRADALHKLTSELVGRYDVIGIEDLNVSGMSQNKRLARHIADVGLHEFRRQLEYKAELYGTRIVVADRFYASSKTCSACGSKNEMLRLGDRAWTCCSCGTSHERDANAAANLQHIAASSAVTARGEESHGRGARAPVNLASTKREPGGKPAHATA</sequence>
<feature type="region of interest" description="Disordered" evidence="8">
    <location>
        <begin position="364"/>
        <end position="399"/>
    </location>
</feature>
<evidence type="ECO:0000313" key="12">
    <source>
        <dbReference type="EMBL" id="MBK1696240.1"/>
    </source>
</evidence>
<evidence type="ECO:0000256" key="4">
    <source>
        <dbReference type="ARBA" id="ARBA00022723"/>
    </source>
</evidence>
<dbReference type="Pfam" id="PF07282">
    <property type="entry name" value="Cas12f1-like_TNB"/>
    <property type="match status" value="1"/>
</dbReference>
<proteinExistence type="inferred from homology"/>
<organism evidence="12 13">
    <name type="scientific">Rhodovibrio salinarum</name>
    <dbReference type="NCBI Taxonomy" id="1087"/>
    <lineage>
        <taxon>Bacteria</taxon>
        <taxon>Pseudomonadati</taxon>
        <taxon>Pseudomonadota</taxon>
        <taxon>Alphaproteobacteria</taxon>
        <taxon>Rhodospirillales</taxon>
        <taxon>Rhodovibrionaceae</taxon>
        <taxon>Rhodovibrio</taxon>
    </lineage>
</organism>
<dbReference type="InterPro" id="IPR001959">
    <property type="entry name" value="Transposase"/>
</dbReference>
<dbReference type="InterPro" id="IPR021027">
    <property type="entry name" value="Transposase_put_HTH"/>
</dbReference>
<reference evidence="12" key="1">
    <citation type="submission" date="2017-08" db="EMBL/GenBank/DDBJ databases">
        <authorList>
            <person name="Imhoff J.F."/>
            <person name="Rahn T."/>
            <person name="Kuenzel S."/>
            <person name="Neulinger S.C."/>
        </authorList>
    </citation>
    <scope>NUCLEOTIDE SEQUENCE</scope>
    <source>
        <strain evidence="12">DSM 9154</strain>
    </source>
</reference>
<dbReference type="GO" id="GO:0032196">
    <property type="term" value="P:transposition"/>
    <property type="evidence" value="ECO:0007669"/>
    <property type="project" value="UniProtKB-KW"/>
</dbReference>
<keyword evidence="13" id="KW-1185">Reference proteome</keyword>
<dbReference type="InterPro" id="IPR051399">
    <property type="entry name" value="RNA-guided_DNA_endo/Transpos"/>
</dbReference>
<evidence type="ECO:0000259" key="10">
    <source>
        <dbReference type="Pfam" id="PF07282"/>
    </source>
</evidence>
<evidence type="ECO:0000256" key="3">
    <source>
        <dbReference type="ARBA" id="ARBA00022578"/>
    </source>
</evidence>
<dbReference type="Pfam" id="PF12323">
    <property type="entry name" value="HTH_OrfB_IS605"/>
    <property type="match status" value="1"/>
</dbReference>
<gene>
    <name evidence="12" type="ORF">CKO21_03165</name>
</gene>
<dbReference type="PANTHER" id="PTHR30405:SF25">
    <property type="entry name" value="RNA-GUIDED DNA ENDONUCLEASE INSQ-RELATED"/>
    <property type="match status" value="1"/>
</dbReference>
<evidence type="ECO:0000256" key="1">
    <source>
        <dbReference type="ARBA" id="ARBA00008761"/>
    </source>
</evidence>
<evidence type="ECO:0000256" key="6">
    <source>
        <dbReference type="ARBA" id="ARBA00023125"/>
    </source>
</evidence>
<evidence type="ECO:0000259" key="9">
    <source>
        <dbReference type="Pfam" id="PF01385"/>
    </source>
</evidence>
<dbReference type="EMBL" id="NRRE01000012">
    <property type="protein sequence ID" value="MBK1696240.1"/>
    <property type="molecule type" value="Genomic_DNA"/>
</dbReference>
<dbReference type="GO" id="GO:0046872">
    <property type="term" value="F:metal ion binding"/>
    <property type="evidence" value="ECO:0007669"/>
    <property type="project" value="UniProtKB-KW"/>
</dbReference>
<dbReference type="InterPro" id="IPR010095">
    <property type="entry name" value="Cas12f1-like_TNB"/>
</dbReference>
<feature type="region of interest" description="Disordered" evidence="8">
    <location>
        <begin position="212"/>
        <end position="233"/>
    </location>
</feature>
<comment type="caution">
    <text evidence="12">The sequence shown here is derived from an EMBL/GenBank/DDBJ whole genome shotgun (WGS) entry which is preliminary data.</text>
</comment>
<feature type="domain" description="Cas12f1-like TNB" evidence="10">
    <location>
        <begin position="290"/>
        <end position="356"/>
    </location>
</feature>
<dbReference type="Proteomes" id="UP000778970">
    <property type="component" value="Unassembled WGS sequence"/>
</dbReference>
<dbReference type="GO" id="GO:0006310">
    <property type="term" value="P:DNA recombination"/>
    <property type="evidence" value="ECO:0007669"/>
    <property type="project" value="UniProtKB-KW"/>
</dbReference>
<keyword evidence="5" id="KW-0862">Zinc</keyword>
<dbReference type="NCBIfam" id="TIGR01766">
    <property type="entry name" value="IS200/IS605 family accessory protein TnpB-like domain"/>
    <property type="match status" value="1"/>
</dbReference>
<evidence type="ECO:0000313" key="13">
    <source>
        <dbReference type="Proteomes" id="UP000778970"/>
    </source>
</evidence>
<evidence type="ECO:0000256" key="7">
    <source>
        <dbReference type="ARBA" id="ARBA00023172"/>
    </source>
</evidence>
<evidence type="ECO:0000256" key="8">
    <source>
        <dbReference type="SAM" id="MobiDB-lite"/>
    </source>
</evidence>
<dbReference type="GO" id="GO:0003677">
    <property type="term" value="F:DNA binding"/>
    <property type="evidence" value="ECO:0007669"/>
    <property type="project" value="UniProtKB-KW"/>
</dbReference>
<dbReference type="NCBIfam" id="NF040570">
    <property type="entry name" value="guided_TnpB"/>
    <property type="match status" value="1"/>
</dbReference>
<protein>
    <submittedName>
        <fullName evidence="12">Transposase</fullName>
    </submittedName>
</protein>
<reference evidence="12" key="2">
    <citation type="journal article" date="2020" name="Microorganisms">
        <title>Osmotic Adaptation and Compatible Solute Biosynthesis of Phototrophic Bacteria as Revealed from Genome Analyses.</title>
        <authorList>
            <person name="Imhoff J.F."/>
            <person name="Rahn T."/>
            <person name="Kunzel S."/>
            <person name="Keller A."/>
            <person name="Neulinger S.C."/>
        </authorList>
    </citation>
    <scope>NUCLEOTIDE SEQUENCE</scope>
    <source>
        <strain evidence="12">DSM 9154</strain>
    </source>
</reference>
<dbReference type="Pfam" id="PF01385">
    <property type="entry name" value="OrfB_IS605"/>
    <property type="match status" value="1"/>
</dbReference>
<evidence type="ECO:0000256" key="5">
    <source>
        <dbReference type="ARBA" id="ARBA00022833"/>
    </source>
</evidence>
<accession>A0A934QGS4</accession>
<feature type="domain" description="Transposase putative helix-turn-helix" evidence="11">
    <location>
        <begin position="4"/>
        <end position="49"/>
    </location>
</feature>
<name>A0A934QGS4_9PROT</name>
<keyword evidence="7" id="KW-0233">DNA recombination</keyword>
<dbReference type="RefSeq" id="WP_037256638.1">
    <property type="nucleotide sequence ID" value="NZ_NRRE01000012.1"/>
</dbReference>
<keyword evidence="3" id="KW-0815">Transposition</keyword>
<comment type="similarity">
    <text evidence="2">In the N-terminal section; belongs to the transposase 2 family.</text>
</comment>
<evidence type="ECO:0000256" key="2">
    <source>
        <dbReference type="ARBA" id="ARBA00011044"/>
    </source>
</evidence>
<feature type="domain" description="Probable transposase IS891/IS1136/IS1341" evidence="9">
    <location>
        <begin position="162"/>
        <end position="277"/>
    </location>
</feature>